<accession>A0A142V9Z7</accession>
<dbReference type="AlphaFoldDB" id="A0A142V9Z7"/>
<evidence type="ECO:0000313" key="1">
    <source>
        <dbReference type="EMBL" id="AMU86656.1"/>
    </source>
</evidence>
<proteinExistence type="predicted"/>
<gene>
    <name evidence="1" type="ORF">Dm11a5_0830</name>
</gene>
<dbReference type="PATRIC" id="fig|61435.8.peg.828"/>
<dbReference type="RefSeq" id="WP_015407781.1">
    <property type="nucleotide sequence ID" value="NZ_CP011127.1"/>
</dbReference>
<name>A0A142V9Z7_9CHLR</name>
<sequence>MVTKAEWWSERQIRFTRGQIEWLLPLLPLLIEGKWPPEPSNWANNSEVCKRSRSRHASFEKPCQVAAEIESRLNACGSDGFIVKALYVWGEKPEIVANAFNQNEFIMWKRVDRVLKYVSGWKRKRNTFKNFVFHT</sequence>
<dbReference type="Proteomes" id="UP000076394">
    <property type="component" value="Chromosome"/>
</dbReference>
<organism evidence="1 2">
    <name type="scientific">Dehalococcoides mccartyi</name>
    <dbReference type="NCBI Taxonomy" id="61435"/>
    <lineage>
        <taxon>Bacteria</taxon>
        <taxon>Bacillati</taxon>
        <taxon>Chloroflexota</taxon>
        <taxon>Dehalococcoidia</taxon>
        <taxon>Dehalococcoidales</taxon>
        <taxon>Dehalococcoidaceae</taxon>
        <taxon>Dehalococcoides</taxon>
    </lineage>
</organism>
<protein>
    <submittedName>
        <fullName evidence="1">Uncharacterized protein</fullName>
    </submittedName>
</protein>
<reference evidence="1 2" key="1">
    <citation type="submission" date="2015-03" db="EMBL/GenBank/DDBJ databases">
        <title>Genomic characterization of Dehalococcoides mccartyi strain 11a5, an unusal plasmid-containing chloroethene dechlorinator.</title>
        <authorList>
            <person name="Zhao S."/>
            <person name="Ding C."/>
            <person name="He J."/>
        </authorList>
    </citation>
    <scope>NUCLEOTIDE SEQUENCE [LARGE SCALE GENOMIC DNA]</scope>
    <source>
        <strain evidence="1 2">11a5</strain>
    </source>
</reference>
<evidence type="ECO:0000313" key="2">
    <source>
        <dbReference type="Proteomes" id="UP000076394"/>
    </source>
</evidence>
<dbReference type="EMBL" id="CP011127">
    <property type="protein sequence ID" value="AMU86656.1"/>
    <property type="molecule type" value="Genomic_DNA"/>
</dbReference>